<dbReference type="RefSeq" id="WP_386075216.1">
    <property type="nucleotide sequence ID" value="NZ_JBHTJT010000029.1"/>
</dbReference>
<protein>
    <recommendedName>
        <fullName evidence="4">Allene oxide cyclase barrel-like domain-containing protein</fullName>
    </recommendedName>
</protein>
<comment type="caution">
    <text evidence="2">The sequence shown here is derived from an EMBL/GenBank/DDBJ whole genome shotgun (WGS) entry which is preliminary data.</text>
</comment>
<evidence type="ECO:0008006" key="4">
    <source>
        <dbReference type="Google" id="ProtNLM"/>
    </source>
</evidence>
<sequence>MRFLIIAVILVASPAFAETFSSGAVGTGTSSSEPIPIAEGHIVVRTTGSYEMFEVAAGHPLEGASGPCFGTFEIKGTEVSGGGNCVYETASGDKAVMVWKAMAMGADGALTGDWSVSGGSGAWAGASGGGTFSSLTDPETGKFTNTISGDITIE</sequence>
<dbReference type="EMBL" id="JBHTJT010000029">
    <property type="protein sequence ID" value="MFD0980679.1"/>
    <property type="molecule type" value="Genomic_DNA"/>
</dbReference>
<keyword evidence="1" id="KW-0732">Signal</keyword>
<accession>A0ABW3IRJ9</accession>
<evidence type="ECO:0000256" key="1">
    <source>
        <dbReference type="SAM" id="SignalP"/>
    </source>
</evidence>
<gene>
    <name evidence="2" type="ORF">ACFQ2S_13575</name>
</gene>
<evidence type="ECO:0000313" key="2">
    <source>
        <dbReference type="EMBL" id="MFD0980679.1"/>
    </source>
</evidence>
<feature type="signal peptide" evidence="1">
    <location>
        <begin position="1"/>
        <end position="17"/>
    </location>
</feature>
<feature type="chain" id="PRO_5047069219" description="Allene oxide cyclase barrel-like domain-containing protein" evidence="1">
    <location>
        <begin position="18"/>
        <end position="154"/>
    </location>
</feature>
<reference evidence="3" key="1">
    <citation type="journal article" date="2019" name="Int. J. Syst. Evol. Microbiol.">
        <title>The Global Catalogue of Microorganisms (GCM) 10K type strain sequencing project: providing services to taxonomists for standard genome sequencing and annotation.</title>
        <authorList>
            <consortium name="The Broad Institute Genomics Platform"/>
            <consortium name="The Broad Institute Genome Sequencing Center for Infectious Disease"/>
            <person name="Wu L."/>
            <person name="Ma J."/>
        </authorList>
    </citation>
    <scope>NUCLEOTIDE SEQUENCE [LARGE SCALE GENOMIC DNA]</scope>
    <source>
        <strain evidence="3">CCUG 60524</strain>
    </source>
</reference>
<dbReference type="Proteomes" id="UP001597108">
    <property type="component" value="Unassembled WGS sequence"/>
</dbReference>
<evidence type="ECO:0000313" key="3">
    <source>
        <dbReference type="Proteomes" id="UP001597108"/>
    </source>
</evidence>
<keyword evidence="3" id="KW-1185">Reference proteome</keyword>
<name>A0ABW3IRJ9_9RHOB</name>
<proteinExistence type="predicted"/>
<organism evidence="2 3">
    <name type="scientific">Tropicimonas aquimaris</name>
    <dbReference type="NCBI Taxonomy" id="914152"/>
    <lineage>
        <taxon>Bacteria</taxon>
        <taxon>Pseudomonadati</taxon>
        <taxon>Pseudomonadota</taxon>
        <taxon>Alphaproteobacteria</taxon>
        <taxon>Rhodobacterales</taxon>
        <taxon>Roseobacteraceae</taxon>
        <taxon>Tropicimonas</taxon>
    </lineage>
</organism>